<evidence type="ECO:0008006" key="3">
    <source>
        <dbReference type="Google" id="ProtNLM"/>
    </source>
</evidence>
<reference evidence="1 2" key="1">
    <citation type="submission" date="2019-01" db="EMBL/GenBank/DDBJ databases">
        <title>Genome sequencing of the rare red list fungi Fomitopsis rosea.</title>
        <authorList>
            <person name="Buettner E."/>
            <person name="Kellner H."/>
        </authorList>
    </citation>
    <scope>NUCLEOTIDE SEQUENCE [LARGE SCALE GENOMIC DNA]</scope>
    <source>
        <strain evidence="1 2">DSM 105464</strain>
    </source>
</reference>
<dbReference type="EMBL" id="SEKV01000355">
    <property type="protein sequence ID" value="TFY58513.1"/>
    <property type="molecule type" value="Genomic_DNA"/>
</dbReference>
<dbReference type="Proteomes" id="UP000298390">
    <property type="component" value="Unassembled WGS sequence"/>
</dbReference>
<comment type="caution">
    <text evidence="1">The sequence shown here is derived from an EMBL/GenBank/DDBJ whole genome shotgun (WGS) entry which is preliminary data.</text>
</comment>
<name>A0A4Y9Y9V3_9APHY</name>
<accession>A0A4Y9Y9V3</accession>
<organism evidence="1 2">
    <name type="scientific">Rhodofomes roseus</name>
    <dbReference type="NCBI Taxonomy" id="34475"/>
    <lineage>
        <taxon>Eukaryota</taxon>
        <taxon>Fungi</taxon>
        <taxon>Dikarya</taxon>
        <taxon>Basidiomycota</taxon>
        <taxon>Agaricomycotina</taxon>
        <taxon>Agaricomycetes</taxon>
        <taxon>Polyporales</taxon>
        <taxon>Rhodofomes</taxon>
    </lineage>
</organism>
<dbReference type="AlphaFoldDB" id="A0A4Y9Y9V3"/>
<proteinExistence type="predicted"/>
<sequence>MSTATEPLVFSNLPAELLRDVFEHAAALDPATARTLSLVSSAVRHWTEPLLYETVVLSSSRSLRSFLAAVSNKPAGFVRTRVKHLGIFALGPVQSIDRVLNACEGVDSLACGFNLPGYKQVQGCGALQALQGSREQHLLGLSCRDGWDTTVVAPSVTHLRIHVTSFNSGDTSSLAIAPGMGNPTESGWERLTSLSSLTHLAIVYRHSPCTPPNEVFPTLQRLLTLHETAPEGTNPPRLDLVLVQVIGGLVASSAANETVEALSAAAMKAGGPSLRIVAECAPTSVVRQWETAARGAGPSIWEGAEEVVKERLASAAAAAAAKKK</sequence>
<evidence type="ECO:0000313" key="1">
    <source>
        <dbReference type="EMBL" id="TFY58513.1"/>
    </source>
</evidence>
<evidence type="ECO:0000313" key="2">
    <source>
        <dbReference type="Proteomes" id="UP000298390"/>
    </source>
</evidence>
<protein>
    <recommendedName>
        <fullName evidence="3">F-box domain-containing protein</fullName>
    </recommendedName>
</protein>
<gene>
    <name evidence="1" type="ORF">EVJ58_g6365</name>
</gene>